<dbReference type="InterPro" id="IPR016181">
    <property type="entry name" value="Acyl_CoA_acyltransferase"/>
</dbReference>
<dbReference type="RefSeq" id="XP_046118708.1">
    <property type="nucleotide sequence ID" value="XM_046267242.1"/>
</dbReference>
<dbReference type="Proteomes" id="UP000887229">
    <property type="component" value="Unassembled WGS sequence"/>
</dbReference>
<gene>
    <name evidence="4" type="ORF">F5Z01DRAFT_94265</name>
</gene>
<dbReference type="SUPFAM" id="SSF55729">
    <property type="entry name" value="Acyl-CoA N-acyltransferases (Nat)"/>
    <property type="match status" value="1"/>
</dbReference>
<proteinExistence type="predicted"/>
<dbReference type="PANTHER" id="PTHR43877:SF2">
    <property type="entry name" value="AMINOALKYLPHOSPHONATE N-ACETYLTRANSFERASE-RELATED"/>
    <property type="match status" value="1"/>
</dbReference>
<sequence>METKPVIRSAMPQEIPAIVDFVLAARNTMFSRVPASLHIPKVQAELAKFQEDYLEDREGGFLIAKSNGQIIATVGYVAYDNRFPQLDFGSERVVEVVKLYVDPKWRRAGLATKIFAALQREARQAGIRRLYLHTHPFLPGSVRFWERQGFQLECVDKDPIWQTTHMSKVLRRDTD</sequence>
<feature type="domain" description="N-acetyltransferase" evidence="3">
    <location>
        <begin position="5"/>
        <end position="171"/>
    </location>
</feature>
<keyword evidence="2" id="KW-0012">Acyltransferase</keyword>
<evidence type="ECO:0000313" key="4">
    <source>
        <dbReference type="EMBL" id="KAG9254784.1"/>
    </source>
</evidence>
<dbReference type="GeneID" id="70298145"/>
<name>A0A9P7ZMD0_9HYPO</name>
<reference evidence="4" key="1">
    <citation type="journal article" date="2021" name="IMA Fungus">
        <title>Genomic characterization of three marine fungi, including Emericellopsis atlantica sp. nov. with signatures of a generalist lifestyle and marine biomass degradation.</title>
        <authorList>
            <person name="Hagestad O.C."/>
            <person name="Hou L."/>
            <person name="Andersen J.H."/>
            <person name="Hansen E.H."/>
            <person name="Altermark B."/>
            <person name="Li C."/>
            <person name="Kuhnert E."/>
            <person name="Cox R.J."/>
            <person name="Crous P.W."/>
            <person name="Spatafora J.W."/>
            <person name="Lail K."/>
            <person name="Amirebrahimi M."/>
            <person name="Lipzen A."/>
            <person name="Pangilinan J."/>
            <person name="Andreopoulos W."/>
            <person name="Hayes R.D."/>
            <person name="Ng V."/>
            <person name="Grigoriev I.V."/>
            <person name="Jackson S.A."/>
            <person name="Sutton T.D.S."/>
            <person name="Dobson A.D.W."/>
            <person name="Rama T."/>
        </authorList>
    </citation>
    <scope>NUCLEOTIDE SEQUENCE</scope>
    <source>
        <strain evidence="4">TS7</strain>
    </source>
</reference>
<dbReference type="OrthoDB" id="41532at2759"/>
<comment type="caution">
    <text evidence="4">The sequence shown here is derived from an EMBL/GenBank/DDBJ whole genome shotgun (WGS) entry which is preliminary data.</text>
</comment>
<dbReference type="InterPro" id="IPR000182">
    <property type="entry name" value="GNAT_dom"/>
</dbReference>
<protein>
    <submittedName>
        <fullName evidence="4">GNAT family acetyltransferase</fullName>
    </submittedName>
</protein>
<accession>A0A9P7ZMD0</accession>
<keyword evidence="5" id="KW-1185">Reference proteome</keyword>
<dbReference type="AlphaFoldDB" id="A0A9P7ZMD0"/>
<evidence type="ECO:0000256" key="1">
    <source>
        <dbReference type="ARBA" id="ARBA00022679"/>
    </source>
</evidence>
<dbReference type="Pfam" id="PF00583">
    <property type="entry name" value="Acetyltransf_1"/>
    <property type="match status" value="1"/>
</dbReference>
<dbReference type="PROSITE" id="PS51186">
    <property type="entry name" value="GNAT"/>
    <property type="match status" value="1"/>
</dbReference>
<organism evidence="4 5">
    <name type="scientific">Emericellopsis atlantica</name>
    <dbReference type="NCBI Taxonomy" id="2614577"/>
    <lineage>
        <taxon>Eukaryota</taxon>
        <taxon>Fungi</taxon>
        <taxon>Dikarya</taxon>
        <taxon>Ascomycota</taxon>
        <taxon>Pezizomycotina</taxon>
        <taxon>Sordariomycetes</taxon>
        <taxon>Hypocreomycetidae</taxon>
        <taxon>Hypocreales</taxon>
        <taxon>Bionectriaceae</taxon>
        <taxon>Emericellopsis</taxon>
    </lineage>
</organism>
<keyword evidence="1" id="KW-0808">Transferase</keyword>
<dbReference type="GO" id="GO:0016747">
    <property type="term" value="F:acyltransferase activity, transferring groups other than amino-acyl groups"/>
    <property type="evidence" value="ECO:0007669"/>
    <property type="project" value="InterPro"/>
</dbReference>
<dbReference type="InterPro" id="IPR050832">
    <property type="entry name" value="Bact_Acetyltransf"/>
</dbReference>
<dbReference type="EMBL" id="MU251253">
    <property type="protein sequence ID" value="KAG9254784.1"/>
    <property type="molecule type" value="Genomic_DNA"/>
</dbReference>
<evidence type="ECO:0000313" key="5">
    <source>
        <dbReference type="Proteomes" id="UP000887229"/>
    </source>
</evidence>
<dbReference type="Gene3D" id="3.40.630.30">
    <property type="match status" value="1"/>
</dbReference>
<dbReference type="PANTHER" id="PTHR43877">
    <property type="entry name" value="AMINOALKYLPHOSPHONATE N-ACETYLTRANSFERASE-RELATED-RELATED"/>
    <property type="match status" value="1"/>
</dbReference>
<dbReference type="CDD" id="cd04301">
    <property type="entry name" value="NAT_SF"/>
    <property type="match status" value="1"/>
</dbReference>
<evidence type="ECO:0000256" key="2">
    <source>
        <dbReference type="ARBA" id="ARBA00023315"/>
    </source>
</evidence>
<evidence type="ECO:0000259" key="3">
    <source>
        <dbReference type="PROSITE" id="PS51186"/>
    </source>
</evidence>